<evidence type="ECO:0000256" key="6">
    <source>
        <dbReference type="SAM" id="Phobius"/>
    </source>
</evidence>
<dbReference type="Pfam" id="PF13520">
    <property type="entry name" value="AA_permease_2"/>
    <property type="match status" value="1"/>
</dbReference>
<dbReference type="AlphaFoldDB" id="C7ZQM7"/>
<evidence type="ECO:0000256" key="1">
    <source>
        <dbReference type="ARBA" id="ARBA00004141"/>
    </source>
</evidence>
<dbReference type="STRING" id="660122.C7ZQM7"/>
<keyword evidence="8" id="KW-1185">Reference proteome</keyword>
<accession>C7ZQM7</accession>
<evidence type="ECO:0000256" key="2">
    <source>
        <dbReference type="ARBA" id="ARBA00022448"/>
    </source>
</evidence>
<dbReference type="PANTHER" id="PTHR45649">
    <property type="entry name" value="AMINO-ACID PERMEASE BAT1"/>
    <property type="match status" value="1"/>
</dbReference>
<dbReference type="OrthoDB" id="2417308at2759"/>
<feature type="transmembrane region" description="Helical" evidence="6">
    <location>
        <begin position="184"/>
        <end position="208"/>
    </location>
</feature>
<feature type="transmembrane region" description="Helical" evidence="6">
    <location>
        <begin position="314"/>
        <end position="340"/>
    </location>
</feature>
<keyword evidence="5 6" id="KW-0472">Membrane</keyword>
<dbReference type="EMBL" id="GG699003">
    <property type="protein sequence ID" value="EEU33677.1"/>
    <property type="molecule type" value="Genomic_DNA"/>
</dbReference>
<dbReference type="GO" id="GO:0022857">
    <property type="term" value="F:transmembrane transporter activity"/>
    <property type="evidence" value="ECO:0007669"/>
    <property type="project" value="InterPro"/>
</dbReference>
<evidence type="ECO:0000256" key="4">
    <source>
        <dbReference type="ARBA" id="ARBA00022989"/>
    </source>
</evidence>
<feature type="transmembrane region" description="Helical" evidence="6">
    <location>
        <begin position="228"/>
        <end position="246"/>
    </location>
</feature>
<dbReference type="Proteomes" id="UP000005206">
    <property type="component" value="Unassembled WGS sequence"/>
</dbReference>
<dbReference type="HOGENOM" id="CLU_004495_2_3_1"/>
<dbReference type="OMA" id="YQTTILC"/>
<organism evidence="7 8">
    <name type="scientific">Fusarium vanettenii (strain ATCC MYA-4622 / CBS 123669 / FGSC 9596 / NRRL 45880 / 77-13-4)</name>
    <name type="common">Fusarium solani subsp. pisi</name>
    <dbReference type="NCBI Taxonomy" id="660122"/>
    <lineage>
        <taxon>Eukaryota</taxon>
        <taxon>Fungi</taxon>
        <taxon>Dikarya</taxon>
        <taxon>Ascomycota</taxon>
        <taxon>Pezizomycotina</taxon>
        <taxon>Sordariomycetes</taxon>
        <taxon>Hypocreomycetidae</taxon>
        <taxon>Hypocreales</taxon>
        <taxon>Nectriaceae</taxon>
        <taxon>Fusarium</taxon>
        <taxon>Fusarium solani species complex</taxon>
        <taxon>Fusarium vanettenii</taxon>
    </lineage>
</organism>
<keyword evidence="3 6" id="KW-0812">Transmembrane</keyword>
<dbReference type="VEuPathDB" id="FungiDB:NECHADRAFT_89254"/>
<dbReference type="KEGG" id="nhe:NECHADRAFT_89254"/>
<dbReference type="eggNOG" id="KOG1289">
    <property type="taxonomic scope" value="Eukaryota"/>
</dbReference>
<comment type="subcellular location">
    <subcellularLocation>
        <location evidence="1">Membrane</location>
        <topology evidence="1">Multi-pass membrane protein</topology>
    </subcellularLocation>
</comment>
<dbReference type="InterPro" id="IPR002293">
    <property type="entry name" value="AA/rel_permease1"/>
</dbReference>
<evidence type="ECO:0008006" key="9">
    <source>
        <dbReference type="Google" id="ProtNLM"/>
    </source>
</evidence>
<evidence type="ECO:0000313" key="8">
    <source>
        <dbReference type="Proteomes" id="UP000005206"/>
    </source>
</evidence>
<dbReference type="PANTHER" id="PTHR45649:SF14">
    <property type="entry name" value="GABA PERMEASE"/>
    <property type="match status" value="1"/>
</dbReference>
<evidence type="ECO:0000256" key="3">
    <source>
        <dbReference type="ARBA" id="ARBA00022692"/>
    </source>
</evidence>
<dbReference type="GeneID" id="9666908"/>
<dbReference type="PIRSF" id="PIRSF006060">
    <property type="entry name" value="AA_transporter"/>
    <property type="match status" value="1"/>
</dbReference>
<feature type="transmembrane region" description="Helical" evidence="6">
    <location>
        <begin position="115"/>
        <end position="139"/>
    </location>
</feature>
<dbReference type="RefSeq" id="XP_003039390.1">
    <property type="nucleotide sequence ID" value="XM_003039344.1"/>
</dbReference>
<evidence type="ECO:0000256" key="5">
    <source>
        <dbReference type="ARBA" id="ARBA00023136"/>
    </source>
</evidence>
<feature type="transmembrane region" description="Helical" evidence="6">
    <location>
        <begin position="69"/>
        <end position="94"/>
    </location>
</feature>
<evidence type="ECO:0000313" key="7">
    <source>
        <dbReference type="EMBL" id="EEU33677.1"/>
    </source>
</evidence>
<dbReference type="Gene3D" id="1.20.1740.10">
    <property type="entry name" value="Amino acid/polyamine transporter I"/>
    <property type="match status" value="1"/>
</dbReference>
<protein>
    <recommendedName>
        <fullName evidence="9">Amino acid permease/ SLC12A domain-containing protein</fullName>
    </recommendedName>
</protein>
<sequence>MAADKDKESIAHGDISDDKLMTSTGPNHEVMHRVYNMWTGIWRPPLPLYYTPLFACCITIFDLGGPMMLIYSTIIVCIGQCLLMSSLAEMCSVWPYSGGQQAFTKNLAPARVRRFLSYLVGWLVLVGDLAASASCAMNNAQMIGAIVQVIHPEFQMTRWSTWLMYVANIVLSVLFTFSQRHLPLISTIGGCITLGGGIAWAVSFLTLSPKQPASFVFAKFMNNSGYSSSGWVGIMSFYAPAYALYGTDGILHIAEEMKDAQKTAPRAMIWSMLFSGITSLTGALIMGFCCGNWEEYLETDLPYIPWFVDTLNTVGGAVAFLSIIIILLNFLIIIGINTAVSRLAWGMARDNALPFSHIFVKINPVVQTPLYTILLAVVIEMAIAFGSDYAFEAIISFGQAAIQIGYLTPVLMLLWRGRRALPVPRSFNLGPLGRVINIASACWSSLILIMLVFPLYVPVNAENIYNMNWSIALIGAVVLFVSVDWILRGRHHYVISGE</sequence>
<feature type="transmembrane region" description="Helical" evidence="6">
    <location>
        <begin position="469"/>
        <end position="487"/>
    </location>
</feature>
<proteinExistence type="predicted"/>
<gene>
    <name evidence="7" type="ORF">NECHADRAFT_89254</name>
</gene>
<feature type="transmembrane region" description="Helical" evidence="6">
    <location>
        <begin position="159"/>
        <end position="177"/>
    </location>
</feature>
<feature type="transmembrane region" description="Helical" evidence="6">
    <location>
        <begin position="267"/>
        <end position="294"/>
    </location>
</feature>
<feature type="transmembrane region" description="Helical" evidence="6">
    <location>
        <begin position="46"/>
        <end position="63"/>
    </location>
</feature>
<reference evidence="7 8" key="1">
    <citation type="journal article" date="2009" name="PLoS Genet.">
        <title>The genome of Nectria haematococca: contribution of supernumerary chromosomes to gene expansion.</title>
        <authorList>
            <person name="Coleman J.J."/>
            <person name="Rounsley S.D."/>
            <person name="Rodriguez-Carres M."/>
            <person name="Kuo A."/>
            <person name="Wasmann C.C."/>
            <person name="Grimwood J."/>
            <person name="Schmutz J."/>
            <person name="Taga M."/>
            <person name="White G.J."/>
            <person name="Zhou S."/>
            <person name="Schwartz D.C."/>
            <person name="Freitag M."/>
            <person name="Ma L.J."/>
            <person name="Danchin E.G."/>
            <person name="Henrissat B."/>
            <person name="Coutinho P.M."/>
            <person name="Nelson D.R."/>
            <person name="Straney D."/>
            <person name="Napoli C.A."/>
            <person name="Barker B.M."/>
            <person name="Gribskov M."/>
            <person name="Rep M."/>
            <person name="Kroken S."/>
            <person name="Molnar I."/>
            <person name="Rensing C."/>
            <person name="Kennell J.C."/>
            <person name="Zamora J."/>
            <person name="Farman M.L."/>
            <person name="Selker E.U."/>
            <person name="Salamov A."/>
            <person name="Shapiro H."/>
            <person name="Pangilinan J."/>
            <person name="Lindquist E."/>
            <person name="Lamers C."/>
            <person name="Grigoriev I.V."/>
            <person name="Geiser D.M."/>
            <person name="Covert S.F."/>
            <person name="Temporini E."/>
            <person name="Vanetten H.D."/>
        </authorList>
    </citation>
    <scope>NUCLEOTIDE SEQUENCE [LARGE SCALE GENOMIC DNA]</scope>
    <source>
        <strain evidence="8">ATCC MYA-4622 / CBS 123669 / FGSC 9596 / NRRL 45880 / 77-13-4</strain>
    </source>
</reference>
<dbReference type="GO" id="GO:0016020">
    <property type="term" value="C:membrane"/>
    <property type="evidence" value="ECO:0007669"/>
    <property type="project" value="UniProtKB-SubCell"/>
</dbReference>
<name>C7ZQM7_FUSV7</name>
<feature type="transmembrane region" description="Helical" evidence="6">
    <location>
        <begin position="393"/>
        <end position="415"/>
    </location>
</feature>
<dbReference type="InParanoid" id="C7ZQM7"/>
<keyword evidence="2" id="KW-0813">Transport</keyword>
<keyword evidence="4 6" id="KW-1133">Transmembrane helix</keyword>
<feature type="transmembrane region" description="Helical" evidence="6">
    <location>
        <begin position="435"/>
        <end position="457"/>
    </location>
</feature>